<protein>
    <recommendedName>
        <fullName evidence="9">Lysylphosphatidylglycerol synthase-like protein</fullName>
    </recommendedName>
</protein>
<dbReference type="InterPro" id="IPR022791">
    <property type="entry name" value="L-PG_synthase/AglD"/>
</dbReference>
<evidence type="ECO:0000256" key="4">
    <source>
        <dbReference type="ARBA" id="ARBA00022989"/>
    </source>
</evidence>
<evidence type="ECO:0000313" key="8">
    <source>
        <dbReference type="Proteomes" id="UP001500665"/>
    </source>
</evidence>
<feature type="transmembrane region" description="Helical" evidence="6">
    <location>
        <begin position="125"/>
        <end position="146"/>
    </location>
</feature>
<keyword evidence="3 6" id="KW-0812">Transmembrane</keyword>
<feature type="transmembrane region" description="Helical" evidence="6">
    <location>
        <begin position="269"/>
        <end position="293"/>
    </location>
</feature>
<feature type="transmembrane region" description="Helical" evidence="6">
    <location>
        <begin position="153"/>
        <end position="175"/>
    </location>
</feature>
<accession>A0ABP4APM4</accession>
<organism evidence="7 8">
    <name type="scientific">Actinocorallia libanotica</name>
    <dbReference type="NCBI Taxonomy" id="46162"/>
    <lineage>
        <taxon>Bacteria</taxon>
        <taxon>Bacillati</taxon>
        <taxon>Actinomycetota</taxon>
        <taxon>Actinomycetes</taxon>
        <taxon>Streptosporangiales</taxon>
        <taxon>Thermomonosporaceae</taxon>
        <taxon>Actinocorallia</taxon>
    </lineage>
</organism>
<feature type="transmembrane region" description="Helical" evidence="6">
    <location>
        <begin position="46"/>
        <end position="66"/>
    </location>
</feature>
<evidence type="ECO:0008006" key="9">
    <source>
        <dbReference type="Google" id="ProtNLM"/>
    </source>
</evidence>
<dbReference type="PANTHER" id="PTHR39087">
    <property type="entry name" value="UPF0104 MEMBRANE PROTEIN MJ1595"/>
    <property type="match status" value="1"/>
</dbReference>
<evidence type="ECO:0000256" key="1">
    <source>
        <dbReference type="ARBA" id="ARBA00004651"/>
    </source>
</evidence>
<feature type="transmembrane region" description="Helical" evidence="6">
    <location>
        <begin position="234"/>
        <end position="257"/>
    </location>
</feature>
<dbReference type="EMBL" id="BAAAHH010000002">
    <property type="protein sequence ID" value="GAA0939104.1"/>
    <property type="molecule type" value="Genomic_DNA"/>
</dbReference>
<evidence type="ECO:0000313" key="7">
    <source>
        <dbReference type="EMBL" id="GAA0939104.1"/>
    </source>
</evidence>
<comment type="subcellular location">
    <subcellularLocation>
        <location evidence="1">Cell membrane</location>
        <topology evidence="1">Multi-pass membrane protein</topology>
    </subcellularLocation>
</comment>
<gene>
    <name evidence="7" type="ORF">GCM10009550_07380</name>
</gene>
<evidence type="ECO:0000256" key="5">
    <source>
        <dbReference type="ARBA" id="ARBA00023136"/>
    </source>
</evidence>
<comment type="caution">
    <text evidence="7">The sequence shown here is derived from an EMBL/GenBank/DDBJ whole genome shotgun (WGS) entry which is preliminary data.</text>
</comment>
<keyword evidence="5 6" id="KW-0472">Membrane</keyword>
<proteinExistence type="predicted"/>
<keyword evidence="8" id="KW-1185">Reference proteome</keyword>
<feature type="transmembrane region" description="Helical" evidence="6">
    <location>
        <begin position="78"/>
        <end position="105"/>
    </location>
</feature>
<sequence>MAGWHRILLSAASLALGAALVALMPRLVGADWKGVWRVLSGLDPGVTVLLFALWALGLWAYTYVLTGSLPGLTNGRAFLLNAAGSAVSDVLPLGGAAGVAVTFTMARGWGFSTAAVTVSTLVSGVWNVFGRLLLPAVGIGALLIAGRAPSRELAFAAGTAALILLAVALVLAVALRWERAAHALDARLRRLADLLPERPAHLLRALGGSLLRVREQTLDVLRTSWVTLTLGMSAYLLLQGVLLHACLWAVGGTLHLAETIAVFALNRALTSAVITPGGTGITETGTAALLIYFGLDSAAAAAAVLLYSFFTFLIEIPVGGVAGAAYWLVRRAGN</sequence>
<dbReference type="PANTHER" id="PTHR39087:SF2">
    <property type="entry name" value="UPF0104 MEMBRANE PROTEIN MJ1595"/>
    <property type="match status" value="1"/>
</dbReference>
<keyword evidence="4 6" id="KW-1133">Transmembrane helix</keyword>
<dbReference type="RefSeq" id="WP_344236675.1">
    <property type="nucleotide sequence ID" value="NZ_BAAAHH010000002.1"/>
</dbReference>
<reference evidence="8" key="1">
    <citation type="journal article" date="2019" name="Int. J. Syst. Evol. Microbiol.">
        <title>The Global Catalogue of Microorganisms (GCM) 10K type strain sequencing project: providing services to taxonomists for standard genome sequencing and annotation.</title>
        <authorList>
            <consortium name="The Broad Institute Genomics Platform"/>
            <consortium name="The Broad Institute Genome Sequencing Center for Infectious Disease"/>
            <person name="Wu L."/>
            <person name="Ma J."/>
        </authorList>
    </citation>
    <scope>NUCLEOTIDE SEQUENCE [LARGE SCALE GENOMIC DNA]</scope>
    <source>
        <strain evidence="8">JCM 10696</strain>
    </source>
</reference>
<evidence type="ECO:0000256" key="2">
    <source>
        <dbReference type="ARBA" id="ARBA00022475"/>
    </source>
</evidence>
<keyword evidence="2" id="KW-1003">Cell membrane</keyword>
<evidence type="ECO:0000256" key="6">
    <source>
        <dbReference type="SAM" id="Phobius"/>
    </source>
</evidence>
<name>A0ABP4APM4_9ACTN</name>
<feature type="transmembrane region" description="Helical" evidence="6">
    <location>
        <begin position="305"/>
        <end position="329"/>
    </location>
</feature>
<evidence type="ECO:0000256" key="3">
    <source>
        <dbReference type="ARBA" id="ARBA00022692"/>
    </source>
</evidence>
<dbReference type="Proteomes" id="UP001500665">
    <property type="component" value="Unassembled WGS sequence"/>
</dbReference>
<dbReference type="Pfam" id="PF03706">
    <property type="entry name" value="LPG_synthase_TM"/>
    <property type="match status" value="1"/>
</dbReference>